<accession>A0A1G5ZR77</accession>
<dbReference type="EMBL" id="FMXE01000063">
    <property type="protein sequence ID" value="SDA97311.1"/>
    <property type="molecule type" value="Genomic_DNA"/>
</dbReference>
<organism evidence="1 2">
    <name type="scientific">Algoriphagus alkaliphilus</name>
    <dbReference type="NCBI Taxonomy" id="279824"/>
    <lineage>
        <taxon>Bacteria</taxon>
        <taxon>Pseudomonadati</taxon>
        <taxon>Bacteroidota</taxon>
        <taxon>Cytophagia</taxon>
        <taxon>Cytophagales</taxon>
        <taxon>Cyclobacteriaceae</taxon>
        <taxon>Algoriphagus</taxon>
    </lineage>
</organism>
<protein>
    <submittedName>
        <fullName evidence="1">Uncharacterized protein</fullName>
    </submittedName>
</protein>
<evidence type="ECO:0000313" key="1">
    <source>
        <dbReference type="EMBL" id="SDA97311.1"/>
    </source>
</evidence>
<name>A0A1G5ZR77_9BACT</name>
<gene>
    <name evidence="1" type="ORF">SAMN03080617_04355</name>
</gene>
<dbReference type="Proteomes" id="UP000198756">
    <property type="component" value="Unassembled WGS sequence"/>
</dbReference>
<keyword evidence="2" id="KW-1185">Reference proteome</keyword>
<proteinExistence type="predicted"/>
<dbReference type="AlphaFoldDB" id="A0A1G5ZR77"/>
<reference evidence="2" key="1">
    <citation type="submission" date="2016-10" db="EMBL/GenBank/DDBJ databases">
        <authorList>
            <person name="Varghese N."/>
            <person name="Submissions S."/>
        </authorList>
    </citation>
    <scope>NUCLEOTIDE SEQUENCE [LARGE SCALE GENOMIC DNA]</scope>
    <source>
        <strain evidence="2">DSM 22703</strain>
    </source>
</reference>
<evidence type="ECO:0000313" key="2">
    <source>
        <dbReference type="Proteomes" id="UP000198756"/>
    </source>
</evidence>
<sequence>MDIEGLRLYLKEEHEYQNASKEVFLNKIEGIFEELQKSGDSSLMVFPGACCNSECNPELARTGYRFIGDVSRNFFDLRFIIEPKDNDQVIDITEIFKCNYFLTNEDTGELGEHYEVFIFKDEEIDFPKTPEYLIHVNKAIRAQSELASMSNKSSGWEEAVNWLLRHKSTYEYICENDDFTEVLSWTKFKFNYQDLGEVIEVFQMLAQFEILEFSRLNREENEEKLMSGILKIEEILNHSLLFFHRKIEIDESGYYWNFGSEFNLRGGLISEVGKWMDDWFYPTQKMLVEKYFALTEAELDRIVEFNEVPEFERRFDILTTHIDIRKKALENGEWIPFYLGSKAQIQS</sequence>